<evidence type="ECO:0000313" key="6">
    <source>
        <dbReference type="Proteomes" id="UP001642360"/>
    </source>
</evidence>
<feature type="domain" description="K Homology" evidence="4">
    <location>
        <begin position="261"/>
        <end position="339"/>
    </location>
</feature>
<gene>
    <name evidence="5" type="ORF">ILEXP_LOCUS38644</name>
</gene>
<dbReference type="InterPro" id="IPR004087">
    <property type="entry name" value="KH_dom"/>
</dbReference>
<evidence type="ECO:0000256" key="2">
    <source>
        <dbReference type="PROSITE-ProRule" id="PRU00117"/>
    </source>
</evidence>
<organism evidence="5 6">
    <name type="scientific">Ilex paraguariensis</name>
    <name type="common">yerba mate</name>
    <dbReference type="NCBI Taxonomy" id="185542"/>
    <lineage>
        <taxon>Eukaryota</taxon>
        <taxon>Viridiplantae</taxon>
        <taxon>Streptophyta</taxon>
        <taxon>Embryophyta</taxon>
        <taxon>Tracheophyta</taxon>
        <taxon>Spermatophyta</taxon>
        <taxon>Magnoliopsida</taxon>
        <taxon>eudicotyledons</taxon>
        <taxon>Gunneridae</taxon>
        <taxon>Pentapetalae</taxon>
        <taxon>asterids</taxon>
        <taxon>campanulids</taxon>
        <taxon>Aquifoliales</taxon>
        <taxon>Aquifoliaceae</taxon>
        <taxon>Ilex</taxon>
    </lineage>
</organism>
<keyword evidence="6" id="KW-1185">Reference proteome</keyword>
<reference evidence="5 6" key="1">
    <citation type="submission" date="2024-02" db="EMBL/GenBank/DDBJ databases">
        <authorList>
            <person name="Vignale AGUSTIN F."/>
            <person name="Sosa J E."/>
            <person name="Modenutti C."/>
        </authorList>
    </citation>
    <scope>NUCLEOTIDE SEQUENCE [LARGE SCALE GENOMIC DNA]</scope>
</reference>
<dbReference type="Gene3D" id="3.30.1370.10">
    <property type="entry name" value="K Homology domain, type 1"/>
    <property type="match status" value="5"/>
</dbReference>
<keyword evidence="1" id="KW-0677">Repeat</keyword>
<dbReference type="SUPFAM" id="SSF54791">
    <property type="entry name" value="Eukaryotic type KH-domain (KH-domain type I)"/>
    <property type="match status" value="5"/>
</dbReference>
<evidence type="ECO:0000259" key="4">
    <source>
        <dbReference type="SMART" id="SM00322"/>
    </source>
</evidence>
<feature type="domain" description="K Homology" evidence="4">
    <location>
        <begin position="536"/>
        <end position="606"/>
    </location>
</feature>
<dbReference type="InterPro" id="IPR036612">
    <property type="entry name" value="KH_dom_type_1_sf"/>
</dbReference>
<feature type="domain" description="K Homology" evidence="4">
    <location>
        <begin position="353"/>
        <end position="428"/>
    </location>
</feature>
<dbReference type="AlphaFoldDB" id="A0ABC8TMZ4"/>
<feature type="domain" description="K Homology" evidence="4">
    <location>
        <begin position="132"/>
        <end position="207"/>
    </location>
</feature>
<accession>A0ABC8TMZ4</accession>
<dbReference type="Proteomes" id="UP001642360">
    <property type="component" value="Unassembled WGS sequence"/>
</dbReference>
<dbReference type="CDD" id="cd22460">
    <property type="entry name" value="KH-I_PEPPER_rpt2_like"/>
    <property type="match status" value="1"/>
</dbReference>
<sequence>MSHHLRHHNHHRDATKRCGPKPLDTSITLQAGQVVFRLLCHVINAGGVIGSSGAIVKRLEHLTGAKILVEDTIPNCHERVINIIGDAAIDKKIAVDVRDENLIEGCEEVSQAQEGLIRVFERVLEVERNNGGVIGCKLLVGNGQIGAVMGKGGRIISEIQKTTGAKIRVLNKEQVPVCATPEERLIQIMGGMVSVKKALVAVSCRLQDRTPIESAVVHCGSLCNPRTAYSPSNSVDHSLIGLSLSADVDRVLTLDKDSGQQEVVFRLLCSTLTVGGLIGKGATIVKSLEKETGASIKIPAAVPGSNERVATIASLENPELLYSPAQIAIVRVFARSIEVGFDHRLISGLGKGETITARLLVASNQTSCLIDEGGSVASDISTLTGVEIQLLGGNFIPSCATENDRVLQIIGEYENVKSALFEITGRLRNNIFSSLVSDRAGVGRYSFSAIPDRIPHESGNTISPGSDQFSGRYPFHQVDHLGFLPKFGAPHSPRLQPSQLKKMARGERKPPEDSVGGLTTSKGGLDHGSMGPAVVTNKTVEVVVPEQAFGSIYGENGSNLARLKEISGATVIMQDPRPGEQDGKVIISGVPDQIQVAESLLQAFIRV</sequence>
<evidence type="ECO:0000256" key="3">
    <source>
        <dbReference type="SAM" id="MobiDB-lite"/>
    </source>
</evidence>
<feature type="region of interest" description="Disordered" evidence="3">
    <location>
        <begin position="486"/>
        <end position="531"/>
    </location>
</feature>
<evidence type="ECO:0000313" key="5">
    <source>
        <dbReference type="EMBL" id="CAK9169201.1"/>
    </source>
</evidence>
<dbReference type="PROSITE" id="PS50084">
    <property type="entry name" value="KH_TYPE_1"/>
    <property type="match status" value="5"/>
</dbReference>
<evidence type="ECO:0000256" key="1">
    <source>
        <dbReference type="ARBA" id="ARBA00022737"/>
    </source>
</evidence>
<feature type="domain" description="K Homology" evidence="4">
    <location>
        <begin position="32"/>
        <end position="103"/>
    </location>
</feature>
<dbReference type="CDD" id="cd22459">
    <property type="entry name" value="KH-I_PEPPER_rpt1_like"/>
    <property type="match status" value="1"/>
</dbReference>
<keyword evidence="2" id="KW-0694">RNA-binding</keyword>
<name>A0ABC8TMZ4_9AQUA</name>
<proteinExistence type="predicted"/>
<dbReference type="SMART" id="SM00322">
    <property type="entry name" value="KH"/>
    <property type="match status" value="5"/>
</dbReference>
<dbReference type="EMBL" id="CAUOFW020005258">
    <property type="protein sequence ID" value="CAK9169201.1"/>
    <property type="molecule type" value="Genomic_DNA"/>
</dbReference>
<comment type="caution">
    <text evidence="5">The sequence shown here is derived from an EMBL/GenBank/DDBJ whole genome shotgun (WGS) entry which is preliminary data.</text>
</comment>
<dbReference type="InterPro" id="IPR004088">
    <property type="entry name" value="KH_dom_type_1"/>
</dbReference>
<protein>
    <recommendedName>
        <fullName evidence="4">K Homology domain-containing protein</fullName>
    </recommendedName>
</protein>
<dbReference type="PANTHER" id="PTHR10288">
    <property type="entry name" value="KH DOMAIN CONTAINING RNA BINDING PROTEIN"/>
    <property type="match status" value="1"/>
</dbReference>
<dbReference type="Pfam" id="PF00013">
    <property type="entry name" value="KH_1"/>
    <property type="match status" value="5"/>
</dbReference>
<dbReference type="GO" id="GO:0003723">
    <property type="term" value="F:RNA binding"/>
    <property type="evidence" value="ECO:0007669"/>
    <property type="project" value="UniProtKB-UniRule"/>
</dbReference>